<feature type="compositionally biased region" description="Acidic residues" evidence="2">
    <location>
        <begin position="184"/>
        <end position="196"/>
    </location>
</feature>
<proteinExistence type="predicted"/>
<name>A0A4Z1PHJ5_9PEZI</name>
<feature type="coiled-coil region" evidence="1">
    <location>
        <begin position="279"/>
        <end position="313"/>
    </location>
</feature>
<evidence type="ECO:0000256" key="1">
    <source>
        <dbReference type="SAM" id="Coils"/>
    </source>
</evidence>
<accession>A0A4Z1PHJ5</accession>
<evidence type="ECO:0000313" key="3">
    <source>
        <dbReference type="EMBL" id="TID24991.1"/>
    </source>
</evidence>
<sequence>MDTPTLSSRGPKRRKTSPSKSVPPEDNTTPRASFLSPTRASLSRFNPSLLPRPTSAGNAIARRSPQTAPQTPDTSNAFLTTGQDALNFIMGSIGGTMQHVLSSTRQQPQNSMIPTVLTGDETDEQMAAIRAANRARKQIERQQEEVEDRQRRASERRSMVPIEQARGDSDDAFEAPEMESALPDMDDDSGEDELPDASEQIRRQLELDSSPPRELLFSSPSRRRRRQPTVRRELAERPAQTAEDARPPEGDIAETPPGIQTLPEKESQPHSPLQKSPEAIAKEAEKEKLEKELKILQDEVQRHTRHVQRLDLERDESIDDLVQLINYSKSGGPKTDQKPTPLSSLLTSFLPFSIPVKPSVPLSDQDKAIPSHLPVPQSNPLPLLTLFTPLKFTSAINPPSKSGSRDEIQQIHHITIKGPASLLSCELDLTISSSPEENETPSVGSLTLSNLSPWASAEVGPFLRKRAKEGDINTIGYALARHWDISMKRAQCWSRCCKEFRHLLALSKELQPTTEEEEASSLEIAKPSKRDLLPHLGRQFLSFETKSVVLRIEWRLNFDWTGEVESIVSAKAAFPRVWHEADTNDALKKMETTFDILVAERGVFDAVRIIVGLLFQDDDS</sequence>
<feature type="compositionally biased region" description="Low complexity" evidence="2">
    <location>
        <begin position="209"/>
        <end position="220"/>
    </location>
</feature>
<dbReference type="STRING" id="86259.A0A4Z1PHJ5"/>
<dbReference type="AlphaFoldDB" id="A0A4Z1PHJ5"/>
<evidence type="ECO:0000313" key="4">
    <source>
        <dbReference type="Proteomes" id="UP000298493"/>
    </source>
</evidence>
<comment type="caution">
    <text evidence="3">The sequence shown here is derived from an EMBL/GenBank/DDBJ whole genome shotgun (WGS) entry which is preliminary data.</text>
</comment>
<feature type="region of interest" description="Disordered" evidence="2">
    <location>
        <begin position="133"/>
        <end position="276"/>
    </location>
</feature>
<organism evidence="3 4">
    <name type="scientific">Venturia nashicola</name>
    <dbReference type="NCBI Taxonomy" id="86259"/>
    <lineage>
        <taxon>Eukaryota</taxon>
        <taxon>Fungi</taxon>
        <taxon>Dikarya</taxon>
        <taxon>Ascomycota</taxon>
        <taxon>Pezizomycotina</taxon>
        <taxon>Dothideomycetes</taxon>
        <taxon>Pleosporomycetidae</taxon>
        <taxon>Venturiales</taxon>
        <taxon>Venturiaceae</taxon>
        <taxon>Venturia</taxon>
    </lineage>
</organism>
<feature type="compositionally biased region" description="Polar residues" evidence="2">
    <location>
        <begin position="64"/>
        <end position="75"/>
    </location>
</feature>
<feature type="compositionally biased region" description="Basic and acidic residues" evidence="2">
    <location>
        <begin position="137"/>
        <end position="158"/>
    </location>
</feature>
<gene>
    <name evidence="3" type="ORF">E6O75_ATG04196</name>
</gene>
<reference evidence="3 4" key="1">
    <citation type="submission" date="2019-04" db="EMBL/GenBank/DDBJ databases">
        <title>High contiguity whole genome sequence and gene annotation resource for two Venturia nashicola isolates.</title>
        <authorList>
            <person name="Prokchorchik M."/>
            <person name="Won K."/>
            <person name="Lee Y."/>
            <person name="Choi E.D."/>
            <person name="Segonzac C."/>
            <person name="Sohn K.H."/>
        </authorList>
    </citation>
    <scope>NUCLEOTIDE SEQUENCE [LARGE SCALE GENOMIC DNA]</scope>
    <source>
        <strain evidence="3 4">PRI2</strain>
    </source>
</reference>
<dbReference type="EMBL" id="SNSC02000004">
    <property type="protein sequence ID" value="TID24991.1"/>
    <property type="molecule type" value="Genomic_DNA"/>
</dbReference>
<feature type="region of interest" description="Disordered" evidence="2">
    <location>
        <begin position="1"/>
        <end position="75"/>
    </location>
</feature>
<feature type="compositionally biased region" description="Polar residues" evidence="2">
    <location>
        <begin position="26"/>
        <end position="46"/>
    </location>
</feature>
<keyword evidence="1" id="KW-0175">Coiled coil</keyword>
<evidence type="ECO:0000256" key="2">
    <source>
        <dbReference type="SAM" id="MobiDB-lite"/>
    </source>
</evidence>
<protein>
    <submittedName>
        <fullName evidence="3">Uncharacterized protein</fullName>
    </submittedName>
</protein>
<dbReference type="Proteomes" id="UP000298493">
    <property type="component" value="Unassembled WGS sequence"/>
</dbReference>
<keyword evidence="4" id="KW-1185">Reference proteome</keyword>